<name>A0A2K3DL67_CHLRE</name>
<reference evidence="3 4" key="1">
    <citation type="journal article" date="2007" name="Science">
        <title>The Chlamydomonas genome reveals the evolution of key animal and plant functions.</title>
        <authorList>
            <person name="Merchant S.S."/>
            <person name="Prochnik S.E."/>
            <person name="Vallon O."/>
            <person name="Harris E.H."/>
            <person name="Karpowicz S.J."/>
            <person name="Witman G.B."/>
            <person name="Terry A."/>
            <person name="Salamov A."/>
            <person name="Fritz-Laylin L.K."/>
            <person name="Marechal-Drouard L."/>
            <person name="Marshall W.F."/>
            <person name="Qu L.H."/>
            <person name="Nelson D.R."/>
            <person name="Sanderfoot A.A."/>
            <person name="Spalding M.H."/>
            <person name="Kapitonov V.V."/>
            <person name="Ren Q."/>
            <person name="Ferris P."/>
            <person name="Lindquist E."/>
            <person name="Shapiro H."/>
            <person name="Lucas S.M."/>
            <person name="Grimwood J."/>
            <person name="Schmutz J."/>
            <person name="Cardol P."/>
            <person name="Cerutti H."/>
            <person name="Chanfreau G."/>
            <person name="Chen C.L."/>
            <person name="Cognat V."/>
            <person name="Croft M.T."/>
            <person name="Dent R."/>
            <person name="Dutcher S."/>
            <person name="Fernandez E."/>
            <person name="Fukuzawa H."/>
            <person name="Gonzalez-Ballester D."/>
            <person name="Gonzalez-Halphen D."/>
            <person name="Hallmann A."/>
            <person name="Hanikenne M."/>
            <person name="Hippler M."/>
            <person name="Inwood W."/>
            <person name="Jabbari K."/>
            <person name="Kalanon M."/>
            <person name="Kuras R."/>
            <person name="Lefebvre P.A."/>
            <person name="Lemaire S.D."/>
            <person name="Lobanov A.V."/>
            <person name="Lohr M."/>
            <person name="Manuell A."/>
            <person name="Meier I."/>
            <person name="Mets L."/>
            <person name="Mittag M."/>
            <person name="Mittelmeier T."/>
            <person name="Moroney J.V."/>
            <person name="Moseley J."/>
            <person name="Napoli C."/>
            <person name="Nedelcu A.M."/>
            <person name="Niyogi K."/>
            <person name="Novoselov S.V."/>
            <person name="Paulsen I.T."/>
            <person name="Pazour G."/>
            <person name="Purton S."/>
            <person name="Ral J.P."/>
            <person name="Riano-Pachon D.M."/>
            <person name="Riekhof W."/>
            <person name="Rymarquis L."/>
            <person name="Schroda M."/>
            <person name="Stern D."/>
            <person name="Umen J."/>
            <person name="Willows R."/>
            <person name="Wilson N."/>
            <person name="Zimmer S.L."/>
            <person name="Allmer J."/>
            <person name="Balk J."/>
            <person name="Bisova K."/>
            <person name="Chen C.J."/>
            <person name="Elias M."/>
            <person name="Gendler K."/>
            <person name="Hauser C."/>
            <person name="Lamb M.R."/>
            <person name="Ledford H."/>
            <person name="Long J.C."/>
            <person name="Minagawa J."/>
            <person name="Page M.D."/>
            <person name="Pan J."/>
            <person name="Pootakham W."/>
            <person name="Roje S."/>
            <person name="Rose A."/>
            <person name="Stahlberg E."/>
            <person name="Terauchi A.M."/>
            <person name="Yang P."/>
            <person name="Ball S."/>
            <person name="Bowler C."/>
            <person name="Dieckmann C.L."/>
            <person name="Gladyshev V.N."/>
            <person name="Green P."/>
            <person name="Jorgensen R."/>
            <person name="Mayfield S."/>
            <person name="Mueller-Roeber B."/>
            <person name="Rajamani S."/>
            <person name="Sayre R.T."/>
            <person name="Brokstein P."/>
            <person name="Dubchak I."/>
            <person name="Goodstein D."/>
            <person name="Hornick L."/>
            <person name="Huang Y.W."/>
            <person name="Jhaveri J."/>
            <person name="Luo Y."/>
            <person name="Martinez D."/>
            <person name="Ngau W.C."/>
            <person name="Otillar B."/>
            <person name="Poliakov A."/>
            <person name="Porter A."/>
            <person name="Szajkowski L."/>
            <person name="Werner G."/>
            <person name="Zhou K."/>
            <person name="Grigoriev I.V."/>
            <person name="Rokhsar D.S."/>
            <person name="Grossman A.R."/>
        </authorList>
    </citation>
    <scope>NUCLEOTIDE SEQUENCE [LARGE SCALE GENOMIC DNA]</scope>
    <source>
        <strain evidence="4">CC-503</strain>
        <strain evidence="3">CC-503 cw92 mt+</strain>
    </source>
</reference>
<dbReference type="RefSeq" id="XP_042923107.1">
    <property type="nucleotide sequence ID" value="XM_043064539.1"/>
</dbReference>
<feature type="transmembrane region" description="Helical" evidence="2">
    <location>
        <begin position="20"/>
        <end position="40"/>
    </location>
</feature>
<evidence type="ECO:0000313" key="3">
    <source>
        <dbReference type="EMBL" id="PNW81294.1"/>
    </source>
</evidence>
<dbReference type="OrthoDB" id="548170at2759"/>
<feature type="region of interest" description="Disordered" evidence="1">
    <location>
        <begin position="169"/>
        <end position="246"/>
    </location>
</feature>
<keyword evidence="2" id="KW-0472">Membrane</keyword>
<dbReference type="AlphaFoldDB" id="A0A2K3DL67"/>
<evidence type="ECO:0000256" key="1">
    <source>
        <dbReference type="SAM" id="MobiDB-lite"/>
    </source>
</evidence>
<keyword evidence="2" id="KW-1133">Transmembrane helix</keyword>
<proteinExistence type="predicted"/>
<dbReference type="Proteomes" id="UP000006906">
    <property type="component" value="Chromosome 7"/>
</dbReference>
<dbReference type="InterPro" id="IPR044851">
    <property type="entry name" value="Wax_synthase"/>
</dbReference>
<feature type="transmembrane region" description="Helical" evidence="2">
    <location>
        <begin position="52"/>
        <end position="74"/>
    </location>
</feature>
<keyword evidence="2" id="KW-0812">Transmembrane</keyword>
<evidence type="ECO:0000256" key="2">
    <source>
        <dbReference type="SAM" id="Phobius"/>
    </source>
</evidence>
<dbReference type="Gramene" id="PNW81294">
    <property type="protein sequence ID" value="PNW81294"/>
    <property type="gene ID" value="CHLRE_07g349966v5"/>
</dbReference>
<feature type="compositionally biased region" description="Low complexity" evidence="1">
    <location>
        <begin position="204"/>
        <end position="221"/>
    </location>
</feature>
<sequence>MAAAAGCTTMPDRRHRWRAAGWPSWAVGLGLGLVVAGITVCADTMPRVLLHYLYALGLYFFVGFLMDGPGAVAVEALGLQLVPTFDAPWLSTSLADFWGRRWNITASSVLRTLVYDTIAEGRLVAAAKPEQQQEQQEEQKQPAAAVAPLATAAPAAHVDATAYAHMGRAVGSSPGGQPHVSPAASGPGRASGLRHESDAAPAQASESGAVSSSHSAGSKHSGTLDFDASEPLHQDPGAYPDDGTAHKRPLMTSLVAASHDEPRPAHAANQPTQPTPPKHEPCCAPPATPTTVSNPTTVLWAPRSLLRRTLAVHASCLASGLFHEYAIWHVSGLGWHWKWTLFFYMQAPLMTLEGLGRRWLRRRGLHVPRLLANILTLAALEAMAYPLFFGFVETDTDLARRVVAAVSRGYQEVLQPLRPLLSGAAAALAGGGAGKVEL</sequence>
<evidence type="ECO:0008006" key="5">
    <source>
        <dbReference type="Google" id="ProtNLM"/>
    </source>
</evidence>
<dbReference type="RefSeq" id="XP_042923108.1">
    <property type="nucleotide sequence ID" value="XM_043064540.1"/>
</dbReference>
<evidence type="ECO:0000313" key="4">
    <source>
        <dbReference type="Proteomes" id="UP000006906"/>
    </source>
</evidence>
<feature type="region of interest" description="Disordered" evidence="1">
    <location>
        <begin position="260"/>
        <end position="282"/>
    </location>
</feature>
<keyword evidence="4" id="KW-1185">Reference proteome</keyword>
<dbReference type="Gramene" id="PNW81293">
    <property type="protein sequence ID" value="PNW81293"/>
    <property type="gene ID" value="CHLRE_07g349966v5"/>
</dbReference>
<dbReference type="GO" id="GO:0006629">
    <property type="term" value="P:lipid metabolic process"/>
    <property type="evidence" value="ECO:0007669"/>
    <property type="project" value="InterPro"/>
</dbReference>
<gene>
    <name evidence="3" type="ORF">CHLRE_07g349966v5</name>
</gene>
<dbReference type="GeneID" id="66054200"/>
<feature type="transmembrane region" description="Helical" evidence="2">
    <location>
        <begin position="367"/>
        <end position="388"/>
    </location>
</feature>
<dbReference type="PANTHER" id="PTHR31595:SF57">
    <property type="entry name" value="OS04G0481900 PROTEIN"/>
    <property type="match status" value="1"/>
</dbReference>
<dbReference type="EMBL" id="CM008968">
    <property type="protein sequence ID" value="PNW81293.1"/>
    <property type="molecule type" value="Genomic_DNA"/>
</dbReference>
<dbReference type="STRING" id="3055.A0A2K3DL67"/>
<protein>
    <recommendedName>
        <fullName evidence="5">Wax synthase domain-containing protein</fullName>
    </recommendedName>
</protein>
<dbReference type="KEGG" id="cre:CHLRE_07g349966v5"/>
<dbReference type="GO" id="GO:0008374">
    <property type="term" value="F:O-acyltransferase activity"/>
    <property type="evidence" value="ECO:0007669"/>
    <property type="project" value="InterPro"/>
</dbReference>
<dbReference type="EMBL" id="CM008968">
    <property type="protein sequence ID" value="PNW81294.1"/>
    <property type="molecule type" value="Genomic_DNA"/>
</dbReference>
<dbReference type="PANTHER" id="PTHR31595">
    <property type="entry name" value="LONG-CHAIN-ALCOHOL O-FATTY-ACYLTRANSFERASE 3-RELATED"/>
    <property type="match status" value="1"/>
</dbReference>
<reference evidence="3" key="2">
    <citation type="submission" date="2017-07" db="EMBL/GenBank/DDBJ databases">
        <title>WGS assembly of Chlamydomonas reinhardtii.</title>
        <authorList>
            <consortium name="Chlamydomonas Annotation Team"/>
            <consortium name="JGI Annotation Team"/>
            <person name="Merchant S.S."/>
            <person name="Prochnik S.E."/>
            <person name="Vallon O."/>
            <person name="Harris E.H."/>
            <person name="Karpowicz S.J."/>
            <person name="Witman G.B."/>
            <person name="Terry A."/>
            <person name="Salamov A."/>
            <person name="Fritz-Laylin L.K."/>
            <person name="Marechal-Drouard L."/>
            <person name="Marshall W.F."/>
            <person name="Qu L.H."/>
            <person name="Nelson D.R."/>
            <person name="Sanderfoot A.A."/>
            <person name="Spalding M.H."/>
            <person name="Kapitonov V.V."/>
            <person name="Ren Q."/>
            <person name="Ferris P."/>
            <person name="Lindquist E."/>
            <person name="Shapiro H."/>
            <person name="Lucas S.M."/>
            <person name="Grimwood J."/>
            <person name="Schmutz J."/>
            <person name="Grigoriev I.V."/>
            <person name="Rokhsar D.S."/>
        </authorList>
    </citation>
    <scope>NUCLEOTIDE SEQUENCE</scope>
    <source>
        <strain evidence="3">CC-503 cw92 mt+</strain>
    </source>
</reference>
<organism evidence="3 4">
    <name type="scientific">Chlamydomonas reinhardtii</name>
    <name type="common">Chlamydomonas smithii</name>
    <dbReference type="NCBI Taxonomy" id="3055"/>
    <lineage>
        <taxon>Eukaryota</taxon>
        <taxon>Viridiplantae</taxon>
        <taxon>Chlorophyta</taxon>
        <taxon>core chlorophytes</taxon>
        <taxon>Chlorophyceae</taxon>
        <taxon>CS clade</taxon>
        <taxon>Chlamydomonadales</taxon>
        <taxon>Chlamydomonadaceae</taxon>
        <taxon>Chlamydomonas</taxon>
    </lineage>
</organism>
<accession>A0A2K3DL67</accession>